<dbReference type="AlphaFoldDB" id="A0ABD2MUW4"/>
<name>A0ABD2MUW4_9CUCU</name>
<feature type="region of interest" description="Disordered" evidence="1">
    <location>
        <begin position="1"/>
        <end position="20"/>
    </location>
</feature>
<gene>
    <name evidence="2" type="ORF">HHI36_009014</name>
</gene>
<dbReference type="Proteomes" id="UP001516400">
    <property type="component" value="Unassembled WGS sequence"/>
</dbReference>
<sequence length="250" mass="28163">MTSDSEDIEMPSESEEEVINEEPVNPEHINIGDFLLIKFEKKKTKKAGSSKFIFPIVEDKASVDVRDVVLQLPKPTFSKGTSRTSSLYSFSFQEKNKNQNIYKVVRPTILTEAEENRLLEGLYVVVFAHTAGDQQQAVSSHLKNCGRNENHFKLQNKTGKSIAGSSREREESETDTDNSLHDSDSSIGPENFPDLKKENHFAISTEVNNNSGWEIYLTSEMDIGAFLLIDFPVDGKRLQTNKIFGEVVEI</sequence>
<reference evidence="2 3" key="1">
    <citation type="journal article" date="2021" name="BMC Biol.">
        <title>Horizontally acquired antibacterial genes associated with adaptive radiation of ladybird beetles.</title>
        <authorList>
            <person name="Li H.S."/>
            <person name="Tang X.F."/>
            <person name="Huang Y.H."/>
            <person name="Xu Z.Y."/>
            <person name="Chen M.L."/>
            <person name="Du X.Y."/>
            <person name="Qiu B.Y."/>
            <person name="Chen P.T."/>
            <person name="Zhang W."/>
            <person name="Slipinski A."/>
            <person name="Escalona H.E."/>
            <person name="Waterhouse R.M."/>
            <person name="Zwick A."/>
            <person name="Pang H."/>
        </authorList>
    </citation>
    <scope>NUCLEOTIDE SEQUENCE [LARGE SCALE GENOMIC DNA]</scope>
    <source>
        <strain evidence="2">SYSU2018</strain>
    </source>
</reference>
<feature type="region of interest" description="Disordered" evidence="1">
    <location>
        <begin position="149"/>
        <end position="193"/>
    </location>
</feature>
<comment type="caution">
    <text evidence="2">The sequence shown here is derived from an EMBL/GenBank/DDBJ whole genome shotgun (WGS) entry which is preliminary data.</text>
</comment>
<evidence type="ECO:0000313" key="3">
    <source>
        <dbReference type="Proteomes" id="UP001516400"/>
    </source>
</evidence>
<dbReference type="EMBL" id="JABFTP020000021">
    <property type="protein sequence ID" value="KAL3269959.1"/>
    <property type="molecule type" value="Genomic_DNA"/>
</dbReference>
<accession>A0ABD2MUW4</accession>
<protein>
    <submittedName>
        <fullName evidence="2">Uncharacterized protein</fullName>
    </submittedName>
</protein>
<evidence type="ECO:0000256" key="1">
    <source>
        <dbReference type="SAM" id="MobiDB-lite"/>
    </source>
</evidence>
<evidence type="ECO:0000313" key="2">
    <source>
        <dbReference type="EMBL" id="KAL3269959.1"/>
    </source>
</evidence>
<proteinExistence type="predicted"/>
<keyword evidence="3" id="KW-1185">Reference proteome</keyword>
<organism evidence="2 3">
    <name type="scientific">Cryptolaemus montrouzieri</name>
    <dbReference type="NCBI Taxonomy" id="559131"/>
    <lineage>
        <taxon>Eukaryota</taxon>
        <taxon>Metazoa</taxon>
        <taxon>Ecdysozoa</taxon>
        <taxon>Arthropoda</taxon>
        <taxon>Hexapoda</taxon>
        <taxon>Insecta</taxon>
        <taxon>Pterygota</taxon>
        <taxon>Neoptera</taxon>
        <taxon>Endopterygota</taxon>
        <taxon>Coleoptera</taxon>
        <taxon>Polyphaga</taxon>
        <taxon>Cucujiformia</taxon>
        <taxon>Coccinelloidea</taxon>
        <taxon>Coccinellidae</taxon>
        <taxon>Scymninae</taxon>
        <taxon>Scymnini</taxon>
        <taxon>Cryptolaemus</taxon>
    </lineage>
</organism>